<feature type="domain" description="KRAB" evidence="1">
    <location>
        <begin position="8"/>
        <end position="78"/>
    </location>
</feature>
<accession>A0ABI8A8R3</accession>
<dbReference type="Proteomes" id="UP000823872">
    <property type="component" value="Chromosome B3"/>
</dbReference>
<sequence length="88" mass="10553">MERHLGLLTFSDVVKEFSQEEWECLNHIQQELYRNVMLENYGKLLLGLIVSKPDLVIFLEQKRNPEMFAEQCLINRKNQLHFLNIHIL</sequence>
<dbReference type="Gene3D" id="6.10.140.140">
    <property type="match status" value="1"/>
</dbReference>
<reference evidence="2" key="3">
    <citation type="submission" date="2025-09" db="UniProtKB">
        <authorList>
            <consortium name="Ensembl"/>
        </authorList>
    </citation>
    <scope>IDENTIFICATION</scope>
    <source>
        <strain evidence="2">breed Abyssinian</strain>
    </source>
</reference>
<name>A0ABI8A8R3_FELCA</name>
<proteinExistence type="predicted"/>
<evidence type="ECO:0000259" key="1">
    <source>
        <dbReference type="PROSITE" id="PS50805"/>
    </source>
</evidence>
<organism evidence="2 3">
    <name type="scientific">Felis catus</name>
    <name type="common">Cat</name>
    <name type="synonym">Felis silvestris catus</name>
    <dbReference type="NCBI Taxonomy" id="9685"/>
    <lineage>
        <taxon>Eukaryota</taxon>
        <taxon>Metazoa</taxon>
        <taxon>Chordata</taxon>
        <taxon>Craniata</taxon>
        <taxon>Vertebrata</taxon>
        <taxon>Euteleostomi</taxon>
        <taxon>Mammalia</taxon>
        <taxon>Eutheria</taxon>
        <taxon>Laurasiatheria</taxon>
        <taxon>Carnivora</taxon>
        <taxon>Feliformia</taxon>
        <taxon>Felidae</taxon>
        <taxon>Felinae</taxon>
        <taxon>Felis</taxon>
    </lineage>
</organism>
<dbReference type="GeneTree" id="ENSGT00940000153165"/>
<dbReference type="Ensembl" id="ENSFCTT00005079806.1">
    <property type="protein sequence ID" value="ENSFCTP00005055641.1"/>
    <property type="gene ID" value="ENSFCTG00005028330.1"/>
</dbReference>
<dbReference type="PROSITE" id="PS50805">
    <property type="entry name" value="KRAB"/>
    <property type="match status" value="1"/>
</dbReference>
<dbReference type="SMART" id="SM00349">
    <property type="entry name" value="KRAB"/>
    <property type="match status" value="1"/>
</dbReference>
<reference evidence="2 3" key="1">
    <citation type="submission" date="2021-02" db="EMBL/GenBank/DDBJ databases">
        <title>Safari Cat Assemblies.</title>
        <authorList>
            <person name="Bredemeyer K.R."/>
            <person name="Murphy W.J."/>
        </authorList>
    </citation>
    <scope>NUCLEOTIDE SEQUENCE [LARGE SCALE GENOMIC DNA]</scope>
</reference>
<dbReference type="InterPro" id="IPR001909">
    <property type="entry name" value="KRAB"/>
</dbReference>
<dbReference type="InterPro" id="IPR050169">
    <property type="entry name" value="Krueppel_C2H2_ZnF"/>
</dbReference>
<dbReference type="SUPFAM" id="SSF109640">
    <property type="entry name" value="KRAB domain (Kruppel-associated box)"/>
    <property type="match status" value="1"/>
</dbReference>
<dbReference type="PANTHER" id="PTHR23232:SF160">
    <property type="entry name" value="KRAB DOMAIN-CONTAINING PROTEIN"/>
    <property type="match status" value="1"/>
</dbReference>
<keyword evidence="3" id="KW-1185">Reference proteome</keyword>
<dbReference type="PANTHER" id="PTHR23232">
    <property type="entry name" value="KRAB DOMAIN C2H2 ZINC FINGER"/>
    <property type="match status" value="1"/>
</dbReference>
<dbReference type="InterPro" id="IPR036051">
    <property type="entry name" value="KRAB_dom_sf"/>
</dbReference>
<evidence type="ECO:0000313" key="2">
    <source>
        <dbReference type="Ensembl" id="ENSFCTP00005055641.1"/>
    </source>
</evidence>
<dbReference type="Pfam" id="PF01352">
    <property type="entry name" value="KRAB"/>
    <property type="match status" value="1"/>
</dbReference>
<reference evidence="2" key="2">
    <citation type="submission" date="2025-08" db="UniProtKB">
        <authorList>
            <consortium name="Ensembl"/>
        </authorList>
    </citation>
    <scope>IDENTIFICATION</scope>
    <source>
        <strain evidence="2">breed Abyssinian</strain>
    </source>
</reference>
<evidence type="ECO:0000313" key="3">
    <source>
        <dbReference type="Proteomes" id="UP000823872"/>
    </source>
</evidence>
<protein>
    <recommendedName>
        <fullName evidence="1">KRAB domain-containing protein</fullName>
    </recommendedName>
</protein>
<dbReference type="CDD" id="cd07765">
    <property type="entry name" value="KRAB_A-box"/>
    <property type="match status" value="1"/>
</dbReference>